<dbReference type="InterPro" id="IPR001623">
    <property type="entry name" value="DnaJ_domain"/>
</dbReference>
<name>A0A4Z1EES6_9HELO</name>
<protein>
    <recommendedName>
        <fullName evidence="3">J domain-containing protein</fullName>
    </recommendedName>
</protein>
<dbReference type="EMBL" id="PQXH01000246">
    <property type="protein sequence ID" value="TGO07797.1"/>
    <property type="molecule type" value="Genomic_DNA"/>
</dbReference>
<evidence type="ECO:0008006" key="3">
    <source>
        <dbReference type="Google" id="ProtNLM"/>
    </source>
</evidence>
<dbReference type="CDD" id="cd06257">
    <property type="entry name" value="DnaJ"/>
    <property type="match status" value="1"/>
</dbReference>
<keyword evidence="2" id="KW-1185">Reference proteome</keyword>
<organism evidence="1 2">
    <name type="scientific">Botrytis tulipae</name>
    <dbReference type="NCBI Taxonomy" id="87230"/>
    <lineage>
        <taxon>Eukaryota</taxon>
        <taxon>Fungi</taxon>
        <taxon>Dikarya</taxon>
        <taxon>Ascomycota</taxon>
        <taxon>Pezizomycotina</taxon>
        <taxon>Leotiomycetes</taxon>
        <taxon>Helotiales</taxon>
        <taxon>Sclerotiniaceae</taxon>
        <taxon>Botrytis</taxon>
    </lineage>
</organism>
<accession>A0A4Z1EES6</accession>
<dbReference type="SUPFAM" id="SSF46565">
    <property type="entry name" value="Chaperone J-domain"/>
    <property type="match status" value="1"/>
</dbReference>
<dbReference type="InterPro" id="IPR036869">
    <property type="entry name" value="J_dom_sf"/>
</dbReference>
<evidence type="ECO:0000313" key="1">
    <source>
        <dbReference type="EMBL" id="TGO07797.1"/>
    </source>
</evidence>
<gene>
    <name evidence="1" type="ORF">BTUL_0246g00040</name>
</gene>
<sequence>MALARCLIIPTLPSFTRTIQSAFEILNIPPYSTSSMQVIRAAYYKRALILHSNRNPGRDTTAAIQDLQCTYQTLKAYINGEEIEVCEDPIKIIIRKWEAKKQDILRREMVAINIVNMSLQKKQPLAKIQRRTSTNS</sequence>
<reference evidence="1 2" key="1">
    <citation type="submission" date="2017-12" db="EMBL/GenBank/DDBJ databases">
        <title>Comparative genomics of Botrytis spp.</title>
        <authorList>
            <person name="Valero-Jimenez C.A."/>
            <person name="Tapia P."/>
            <person name="Veloso J."/>
            <person name="Silva-Moreno E."/>
            <person name="Staats M."/>
            <person name="Valdes J.H."/>
            <person name="Van Kan J.A.L."/>
        </authorList>
    </citation>
    <scope>NUCLEOTIDE SEQUENCE [LARGE SCALE GENOMIC DNA]</scope>
    <source>
        <strain evidence="1 2">Bt9001</strain>
    </source>
</reference>
<dbReference type="AlphaFoldDB" id="A0A4Z1EES6"/>
<comment type="caution">
    <text evidence="1">The sequence shown here is derived from an EMBL/GenBank/DDBJ whole genome shotgun (WGS) entry which is preliminary data.</text>
</comment>
<evidence type="ECO:0000313" key="2">
    <source>
        <dbReference type="Proteomes" id="UP000297777"/>
    </source>
</evidence>
<proteinExistence type="predicted"/>
<dbReference type="Proteomes" id="UP000297777">
    <property type="component" value="Unassembled WGS sequence"/>
</dbReference>
<dbReference type="Gene3D" id="1.10.287.110">
    <property type="entry name" value="DnaJ domain"/>
    <property type="match status" value="1"/>
</dbReference>